<dbReference type="InterPro" id="IPR047655">
    <property type="entry name" value="Transpos_IS630-like"/>
</dbReference>
<feature type="non-terminal residue" evidence="1">
    <location>
        <position position="281"/>
    </location>
</feature>
<dbReference type="Pfam" id="PF13565">
    <property type="entry name" value="HTH_32"/>
    <property type="match status" value="1"/>
</dbReference>
<proteinExistence type="predicted"/>
<reference evidence="2" key="1">
    <citation type="submission" date="2019-01" db="EMBL/GenBank/DDBJ databases">
        <title>Anaerobic oxidation of ethane by archaea from a marine hydrocarbon seep.</title>
        <authorList>
            <person name="Musat F."/>
        </authorList>
    </citation>
    <scope>NUCLEOTIDE SEQUENCE [LARGE SCALE GENOMIC DNA]</scope>
</reference>
<dbReference type="NCBIfam" id="NF033545">
    <property type="entry name" value="transpos_IS630"/>
    <property type="match status" value="1"/>
</dbReference>
<protein>
    <recommendedName>
        <fullName evidence="3">Tc1-like transposase DDE domain-containing protein</fullName>
    </recommendedName>
</protein>
<dbReference type="InterPro" id="IPR009057">
    <property type="entry name" value="Homeodomain-like_sf"/>
</dbReference>
<comment type="caution">
    <text evidence="1">The sequence shown here is derived from an EMBL/GenBank/DDBJ whole genome shotgun (WGS) entry which is preliminary data.</text>
</comment>
<evidence type="ECO:0000313" key="1">
    <source>
        <dbReference type="EMBL" id="RZB28579.1"/>
    </source>
</evidence>
<dbReference type="AlphaFoldDB" id="A0A8B3RZS2"/>
<accession>A0A8B3RZS2</accession>
<dbReference type="SUPFAM" id="SSF46689">
    <property type="entry name" value="Homeodomain-like"/>
    <property type="match status" value="1"/>
</dbReference>
<evidence type="ECO:0000313" key="2">
    <source>
        <dbReference type="Proteomes" id="UP000291831"/>
    </source>
</evidence>
<organism evidence="1 2">
    <name type="scientific">Candidatus Argoarchaeum ethanivorans</name>
    <dbReference type="NCBI Taxonomy" id="2608793"/>
    <lineage>
        <taxon>Archaea</taxon>
        <taxon>Methanobacteriati</taxon>
        <taxon>Methanobacteriota</taxon>
        <taxon>Stenosarchaea group</taxon>
        <taxon>Methanomicrobia</taxon>
        <taxon>Methanosarcinales</taxon>
        <taxon>Methanosarcinales incertae sedis</taxon>
        <taxon>GOM Arc I cluster</taxon>
        <taxon>Candidatus Argoarchaeum</taxon>
    </lineage>
</organism>
<gene>
    <name evidence="1" type="ORF">AEth_01983</name>
</gene>
<evidence type="ECO:0008006" key="3">
    <source>
        <dbReference type="Google" id="ProtNLM"/>
    </source>
</evidence>
<dbReference type="Proteomes" id="UP000291831">
    <property type="component" value="Unassembled WGS sequence"/>
</dbReference>
<name>A0A8B3RZS2_9EURY</name>
<dbReference type="EMBL" id="RPGO01000041">
    <property type="protein sequence ID" value="RZB28579.1"/>
    <property type="molecule type" value="Genomic_DNA"/>
</dbReference>
<sequence>MIIDTVDELFQDNHTSKAKHQSAGIRQIEERAEMPALAHGEVNLGTIAWFTNRHITTVRKWIMRSKNDGELCDQKRNGRPPVYNEKTQLKTIAFYCQVSPLPGCNRWSLRWAENYLKEHSEIIGCSMSHSTIQRILKRHALLPHLHKYFLAITDPDFFPKMEHIVNLCLHPPEYLFNFDECTALQAKSTLAPELPAVSNKPRYEEFEYRRNGTIDLMAFLNPKTGKVFGRCTPNHNTQTLSRVFKEHVNTLPSDAPLHYIMDNLNTHFNDEFCKTVAELSN</sequence>